<organism evidence="2 3">
    <name type="scientific">Gymnopus androsaceus JB14</name>
    <dbReference type="NCBI Taxonomy" id="1447944"/>
    <lineage>
        <taxon>Eukaryota</taxon>
        <taxon>Fungi</taxon>
        <taxon>Dikarya</taxon>
        <taxon>Basidiomycota</taxon>
        <taxon>Agaricomycotina</taxon>
        <taxon>Agaricomycetes</taxon>
        <taxon>Agaricomycetidae</taxon>
        <taxon>Agaricales</taxon>
        <taxon>Marasmiineae</taxon>
        <taxon>Omphalotaceae</taxon>
        <taxon>Gymnopus</taxon>
    </lineage>
</organism>
<feature type="non-terminal residue" evidence="2">
    <location>
        <position position="1"/>
    </location>
</feature>
<gene>
    <name evidence="2" type="ORF">BT96DRAFT_1067073</name>
</gene>
<dbReference type="Proteomes" id="UP000799118">
    <property type="component" value="Unassembled WGS sequence"/>
</dbReference>
<dbReference type="Pfam" id="PF00646">
    <property type="entry name" value="F-box"/>
    <property type="match status" value="1"/>
</dbReference>
<protein>
    <recommendedName>
        <fullName evidence="1">F-box domain-containing protein</fullName>
    </recommendedName>
</protein>
<evidence type="ECO:0000259" key="1">
    <source>
        <dbReference type="Pfam" id="PF00646"/>
    </source>
</evidence>
<feature type="domain" description="F-box" evidence="1">
    <location>
        <begin position="4"/>
        <end position="55"/>
    </location>
</feature>
<dbReference type="EMBL" id="ML769385">
    <property type="protein sequence ID" value="KAE9410314.1"/>
    <property type="molecule type" value="Genomic_DNA"/>
</dbReference>
<evidence type="ECO:0000313" key="2">
    <source>
        <dbReference type="EMBL" id="KAE9410314.1"/>
    </source>
</evidence>
<sequence length="460" mass="52733">APIRRLPQDVLGEIFKLVSCKHPSNNSVGRNGSHSLATLALSQVCSRWYNMVVSMPALWSSFQFGSKQLQKPHPMIPLFLERSRLHKLSFWINVEHRSTEDFYDATDFFSTQKTNRWGSVIIHGQRTVLPATLLRLFLANGRIFPELRNFTVRFSDLTLSKSITITCPKLQYLELDRLDVDLKFTQPCHTANCTDLRGLTFQHASRILDSFPNVRIIILDIRGDDDFPQCRPLTLHHARIVRIITQKDASSRSGFVSSMLDTITSPELDHLMLASVRHTEAPYVVKSICSLLTRSQARLTFLTLRRIPFTSRDLTQLLHLLPNLTCLQYKENSLRKGKFVFRLLKVLTPPNLRHSLQDGDDDDTDDDYDFGLEQGKLLLPNLQELTVGTCLRKVPLLVNFLRLRRTLGSSSHLRRLKMDLFNDSHKHVENKSIAVKFREFEKDGIGISVDIVDDGDYRLA</sequence>
<keyword evidence="3" id="KW-1185">Reference proteome</keyword>
<dbReference type="InterPro" id="IPR001810">
    <property type="entry name" value="F-box_dom"/>
</dbReference>
<dbReference type="Gene3D" id="1.20.1280.50">
    <property type="match status" value="1"/>
</dbReference>
<name>A0A6A4IQ52_9AGAR</name>
<reference evidence="2" key="1">
    <citation type="journal article" date="2019" name="Environ. Microbiol.">
        <title>Fungal ecological strategies reflected in gene transcription - a case study of two litter decomposers.</title>
        <authorList>
            <person name="Barbi F."/>
            <person name="Kohler A."/>
            <person name="Barry K."/>
            <person name="Baskaran P."/>
            <person name="Daum C."/>
            <person name="Fauchery L."/>
            <person name="Ihrmark K."/>
            <person name="Kuo A."/>
            <person name="LaButti K."/>
            <person name="Lipzen A."/>
            <person name="Morin E."/>
            <person name="Grigoriev I.V."/>
            <person name="Henrissat B."/>
            <person name="Lindahl B."/>
            <person name="Martin F."/>
        </authorList>
    </citation>
    <scope>NUCLEOTIDE SEQUENCE</scope>
    <source>
        <strain evidence="2">JB14</strain>
    </source>
</reference>
<dbReference type="AlphaFoldDB" id="A0A6A4IQ52"/>
<evidence type="ECO:0000313" key="3">
    <source>
        <dbReference type="Proteomes" id="UP000799118"/>
    </source>
</evidence>
<dbReference type="OrthoDB" id="3248197at2759"/>
<proteinExistence type="predicted"/>
<accession>A0A6A4IQ52</accession>